<keyword evidence="1" id="KW-0812">Transmembrane</keyword>
<feature type="signal peptide" evidence="2">
    <location>
        <begin position="1"/>
        <end position="29"/>
    </location>
</feature>
<keyword evidence="1" id="KW-1133">Transmembrane helix</keyword>
<keyword evidence="2" id="KW-0732">Signal</keyword>
<sequence length="283" mass="31672">MDTRASGMVGTMFFCSAVLLLVLVQIHSGFSVQDICREYPYPESEADFFACKIFGPRSLEQQVELDCPGKTILIGKLEIGYRDRLCKDVINYMGCCFGEKIPKNSSIVCLSQSDITGTTNRLIQLRRNIIKDCKNRPSCRVVLDLKPLTEPSLADVYSVFVEVQYDCIGGPHKPKDHSVSIAGWIIAGIVSLLLVVTIVMLVIVYKKRKTTSAKKCLPAVSIRPLPCVPVNGTYSSLEDRGRSYVDNDYEKLKLEHTDYHEYLEPVTVPDVIGQHSVKKNEKC</sequence>
<dbReference type="EMBL" id="JAZGQO010000015">
    <property type="protein sequence ID" value="KAK6169481.1"/>
    <property type="molecule type" value="Genomic_DNA"/>
</dbReference>
<evidence type="ECO:0000313" key="4">
    <source>
        <dbReference type="Proteomes" id="UP001347796"/>
    </source>
</evidence>
<dbReference type="AlphaFoldDB" id="A0AAN8GE89"/>
<keyword evidence="4" id="KW-1185">Reference proteome</keyword>
<evidence type="ECO:0000256" key="2">
    <source>
        <dbReference type="SAM" id="SignalP"/>
    </source>
</evidence>
<feature type="transmembrane region" description="Helical" evidence="1">
    <location>
        <begin position="181"/>
        <end position="205"/>
    </location>
</feature>
<keyword evidence="1" id="KW-0472">Membrane</keyword>
<proteinExistence type="predicted"/>
<gene>
    <name evidence="3" type="ORF">SNE40_020528</name>
</gene>
<accession>A0AAN8GE89</accession>
<evidence type="ECO:0000256" key="1">
    <source>
        <dbReference type="SAM" id="Phobius"/>
    </source>
</evidence>
<dbReference type="Proteomes" id="UP001347796">
    <property type="component" value="Unassembled WGS sequence"/>
</dbReference>
<comment type="caution">
    <text evidence="3">The sequence shown here is derived from an EMBL/GenBank/DDBJ whole genome shotgun (WGS) entry which is preliminary data.</text>
</comment>
<feature type="chain" id="PRO_5042944128" evidence="2">
    <location>
        <begin position="30"/>
        <end position="283"/>
    </location>
</feature>
<reference evidence="3 4" key="1">
    <citation type="submission" date="2024-01" db="EMBL/GenBank/DDBJ databases">
        <title>The genome of the rayed Mediterranean limpet Patella caerulea (Linnaeus, 1758).</title>
        <authorList>
            <person name="Anh-Thu Weber A."/>
            <person name="Halstead-Nussloch G."/>
        </authorList>
    </citation>
    <scope>NUCLEOTIDE SEQUENCE [LARGE SCALE GENOMIC DNA]</scope>
    <source>
        <strain evidence="3">AATW-2023a</strain>
        <tissue evidence="3">Whole specimen</tissue>
    </source>
</reference>
<evidence type="ECO:0000313" key="3">
    <source>
        <dbReference type="EMBL" id="KAK6169481.1"/>
    </source>
</evidence>
<protein>
    <submittedName>
        <fullName evidence="3">Uncharacterized protein</fullName>
    </submittedName>
</protein>
<name>A0AAN8GE89_PATCE</name>
<organism evidence="3 4">
    <name type="scientific">Patella caerulea</name>
    <name type="common">Rayed Mediterranean limpet</name>
    <dbReference type="NCBI Taxonomy" id="87958"/>
    <lineage>
        <taxon>Eukaryota</taxon>
        <taxon>Metazoa</taxon>
        <taxon>Spiralia</taxon>
        <taxon>Lophotrochozoa</taxon>
        <taxon>Mollusca</taxon>
        <taxon>Gastropoda</taxon>
        <taxon>Patellogastropoda</taxon>
        <taxon>Patelloidea</taxon>
        <taxon>Patellidae</taxon>
        <taxon>Patella</taxon>
    </lineage>
</organism>